<dbReference type="SMART" id="SM00963">
    <property type="entry name" value="SRP54_N"/>
    <property type="match status" value="1"/>
</dbReference>
<organism evidence="12 13">
    <name type="scientific">Chlorella ohadii</name>
    <dbReference type="NCBI Taxonomy" id="2649997"/>
    <lineage>
        <taxon>Eukaryota</taxon>
        <taxon>Viridiplantae</taxon>
        <taxon>Chlorophyta</taxon>
        <taxon>core chlorophytes</taxon>
        <taxon>Trebouxiophyceae</taxon>
        <taxon>Chlorellales</taxon>
        <taxon>Chlorellaceae</taxon>
        <taxon>Chlorella clade</taxon>
        <taxon>Chlorella</taxon>
    </lineage>
</organism>
<dbReference type="InterPro" id="IPR022941">
    <property type="entry name" value="SRP54"/>
</dbReference>
<evidence type="ECO:0000259" key="11">
    <source>
        <dbReference type="PROSITE" id="PS00300"/>
    </source>
</evidence>
<accession>A0AAD5E1T7</accession>
<dbReference type="Pfam" id="PF00448">
    <property type="entry name" value="SRP54"/>
    <property type="match status" value="1"/>
</dbReference>
<evidence type="ECO:0000256" key="8">
    <source>
        <dbReference type="ARBA" id="ARBA00035672"/>
    </source>
</evidence>
<evidence type="ECO:0000256" key="7">
    <source>
        <dbReference type="ARBA" id="ARBA00023274"/>
    </source>
</evidence>
<dbReference type="GO" id="GO:0005786">
    <property type="term" value="C:signal recognition particle, endoplasmic reticulum targeting"/>
    <property type="evidence" value="ECO:0007669"/>
    <property type="project" value="UniProtKB-KW"/>
</dbReference>
<dbReference type="FunFam" id="3.40.50.300:FF:000022">
    <property type="entry name" value="Signal recognition particle 54 kDa subunit"/>
    <property type="match status" value="1"/>
</dbReference>
<evidence type="ECO:0000256" key="9">
    <source>
        <dbReference type="ARBA" id="ARBA00048157"/>
    </source>
</evidence>
<dbReference type="SMART" id="SM00962">
    <property type="entry name" value="SRP54"/>
    <property type="match status" value="1"/>
</dbReference>
<keyword evidence="5" id="KW-0342">GTP-binding</keyword>
<dbReference type="InterPro" id="IPR004780">
    <property type="entry name" value="SRP"/>
</dbReference>
<reference evidence="12" key="1">
    <citation type="submission" date="2020-11" db="EMBL/GenBank/DDBJ databases">
        <title>Chlorella ohadii genome sequencing and assembly.</title>
        <authorList>
            <person name="Murik O."/>
            <person name="Treves H."/>
            <person name="Kedem I."/>
            <person name="Shotland Y."/>
            <person name="Kaplan A."/>
        </authorList>
    </citation>
    <scope>NUCLEOTIDE SEQUENCE</scope>
    <source>
        <strain evidence="12">1</strain>
    </source>
</reference>
<comment type="catalytic activity">
    <reaction evidence="9">
        <text>GTP + H2O = GDP + phosphate + H(+)</text>
        <dbReference type="Rhea" id="RHEA:19669"/>
        <dbReference type="ChEBI" id="CHEBI:15377"/>
        <dbReference type="ChEBI" id="CHEBI:15378"/>
        <dbReference type="ChEBI" id="CHEBI:37565"/>
        <dbReference type="ChEBI" id="CHEBI:43474"/>
        <dbReference type="ChEBI" id="CHEBI:58189"/>
        <dbReference type="EC" id="3.6.5.4"/>
    </reaction>
    <physiologicalReaction direction="left-to-right" evidence="9">
        <dbReference type="Rhea" id="RHEA:19670"/>
    </physiologicalReaction>
</comment>
<dbReference type="Gene3D" id="1.10.260.30">
    <property type="entry name" value="Signal recognition particle, SRP54 subunit, M-domain"/>
    <property type="match status" value="1"/>
</dbReference>
<dbReference type="Gene3D" id="1.20.120.140">
    <property type="entry name" value="Signal recognition particle SRP54, nucleotide-binding domain"/>
    <property type="match status" value="1"/>
</dbReference>
<keyword evidence="3" id="KW-0378">Hydrolase</keyword>
<dbReference type="EMBL" id="JADXDR010000024">
    <property type="protein sequence ID" value="KAI7844769.1"/>
    <property type="molecule type" value="Genomic_DNA"/>
</dbReference>
<dbReference type="GO" id="GO:0005525">
    <property type="term" value="F:GTP binding"/>
    <property type="evidence" value="ECO:0007669"/>
    <property type="project" value="UniProtKB-KW"/>
</dbReference>
<dbReference type="Proteomes" id="UP001205105">
    <property type="component" value="Unassembled WGS sequence"/>
</dbReference>
<dbReference type="EC" id="3.6.5.4" evidence="8"/>
<gene>
    <name evidence="12" type="ORF">COHA_001651</name>
</gene>
<dbReference type="HAMAP" id="MF_00306">
    <property type="entry name" value="SRP54"/>
    <property type="match status" value="1"/>
</dbReference>
<dbReference type="SUPFAM" id="SSF47446">
    <property type="entry name" value="Signal peptide-binding domain"/>
    <property type="match status" value="1"/>
</dbReference>
<evidence type="ECO:0000313" key="12">
    <source>
        <dbReference type="EMBL" id="KAI7844769.1"/>
    </source>
</evidence>
<evidence type="ECO:0000313" key="13">
    <source>
        <dbReference type="Proteomes" id="UP001205105"/>
    </source>
</evidence>
<dbReference type="InterPro" id="IPR036891">
    <property type="entry name" value="Signal_recog_part_SRP54_M_sf"/>
</dbReference>
<dbReference type="Pfam" id="PF02978">
    <property type="entry name" value="SRP_SPB"/>
    <property type="match status" value="1"/>
</dbReference>
<dbReference type="Pfam" id="PF02881">
    <property type="entry name" value="SRP54_N"/>
    <property type="match status" value="1"/>
</dbReference>
<keyword evidence="13" id="KW-1185">Reference proteome</keyword>
<dbReference type="InterPro" id="IPR013822">
    <property type="entry name" value="Signal_recog_particl_SRP54_hlx"/>
</dbReference>
<keyword evidence="2" id="KW-0547">Nucleotide-binding</keyword>
<dbReference type="SMART" id="SM00382">
    <property type="entry name" value="AAA"/>
    <property type="match status" value="1"/>
</dbReference>
<dbReference type="GO" id="GO:0008312">
    <property type="term" value="F:7S RNA binding"/>
    <property type="evidence" value="ECO:0007669"/>
    <property type="project" value="InterPro"/>
</dbReference>
<keyword evidence="6" id="KW-0733">Signal recognition particle</keyword>
<keyword evidence="7" id="KW-0687">Ribonucleoprotein</keyword>
<dbReference type="PANTHER" id="PTHR11564:SF5">
    <property type="entry name" value="SIGNAL RECOGNITION PARTICLE SUBUNIT SRP54"/>
    <property type="match status" value="1"/>
</dbReference>
<dbReference type="SUPFAM" id="SSF52540">
    <property type="entry name" value="P-loop containing nucleoside triphosphate hydrolases"/>
    <property type="match status" value="1"/>
</dbReference>
<evidence type="ECO:0000256" key="1">
    <source>
        <dbReference type="ARBA" id="ARBA00005450"/>
    </source>
</evidence>
<comment type="caution">
    <text evidence="12">The sequence shown here is derived from an EMBL/GenBank/DDBJ whole genome shotgun (WGS) entry which is preliminary data.</text>
</comment>
<dbReference type="PROSITE" id="PS00300">
    <property type="entry name" value="SRP54"/>
    <property type="match status" value="1"/>
</dbReference>
<feature type="region of interest" description="Disordered" evidence="10">
    <location>
        <begin position="381"/>
        <end position="407"/>
    </location>
</feature>
<evidence type="ECO:0000256" key="10">
    <source>
        <dbReference type="SAM" id="MobiDB-lite"/>
    </source>
</evidence>
<feature type="region of interest" description="Disordered" evidence="10">
    <location>
        <begin position="460"/>
        <end position="488"/>
    </location>
</feature>
<dbReference type="InterPro" id="IPR003593">
    <property type="entry name" value="AAA+_ATPase"/>
</dbReference>
<evidence type="ECO:0000256" key="4">
    <source>
        <dbReference type="ARBA" id="ARBA00022884"/>
    </source>
</evidence>
<dbReference type="InterPro" id="IPR004125">
    <property type="entry name" value="Signal_recog_particle_SRP54_M"/>
</dbReference>
<dbReference type="GO" id="GO:0003924">
    <property type="term" value="F:GTPase activity"/>
    <property type="evidence" value="ECO:0007669"/>
    <property type="project" value="InterPro"/>
</dbReference>
<keyword evidence="4" id="KW-0694">RNA-binding</keyword>
<sequence>MFDGLSRSLEKAWDSVRRDGKLTAENVKEPMREIRRALLEADVSLPVVRRFVKKVEEAALGERVVKGLSPDQKLVKVVYEELKTLMGGQQAELVQPKYGPSVILMAGLQGTGKTTAAGKLALHLKKKGLKVLLVATDVYRPAAIDQLVTLGSRIEVPVFELGTDVKPPEIARQGLEKAKQEEYDAVIVDTAGRLQIDERLMEELRETKAAVNPTDTLLVVDAMTGQEAAGLVKAFNDAVDITGAVLTKMDGDSRGGAALSIKEVSGRPIKFVGTGEKMEALEPFYPERMASRILGMGDVVSLVEKAEDAIQAEEAAELTKKMMTAKFDFNDFLKQYKTVTGMGNLSTLVKMLPGMNKVNEKQLAEVERKYKTYESMIQSMTKQEREQPELLAKNPSRRRRIARGSGRTEEQVAELIGMFTSMRAQMQTLSRMMALSGGAQGMAGMPQMSDEEMMEAVMGGTGPRKVAPGKVRRKRGSRGMAELVALQQ</sequence>
<dbReference type="InterPro" id="IPR000897">
    <property type="entry name" value="SRP54_GTPase_dom"/>
</dbReference>
<dbReference type="PANTHER" id="PTHR11564">
    <property type="entry name" value="SIGNAL RECOGNITION PARTICLE 54K PROTEIN SRP54"/>
    <property type="match status" value="1"/>
</dbReference>
<name>A0AAD5E1T7_9CHLO</name>
<protein>
    <recommendedName>
        <fullName evidence="8">signal-recognition-particle GTPase</fullName>
        <ecNumber evidence="8">3.6.5.4</ecNumber>
    </recommendedName>
</protein>
<dbReference type="AlphaFoldDB" id="A0AAD5E1T7"/>
<evidence type="ECO:0000256" key="6">
    <source>
        <dbReference type="ARBA" id="ARBA00023135"/>
    </source>
</evidence>
<dbReference type="InterPro" id="IPR042101">
    <property type="entry name" value="SRP54_N_sf"/>
</dbReference>
<proteinExistence type="inferred from homology"/>
<dbReference type="NCBIfam" id="TIGR00959">
    <property type="entry name" value="ffh"/>
    <property type="match status" value="1"/>
</dbReference>
<feature type="domain" description="SRP54-type proteins GTP-binding" evidence="11">
    <location>
        <begin position="268"/>
        <end position="281"/>
    </location>
</feature>
<evidence type="ECO:0000256" key="3">
    <source>
        <dbReference type="ARBA" id="ARBA00022801"/>
    </source>
</evidence>
<dbReference type="GO" id="GO:0006614">
    <property type="term" value="P:SRP-dependent cotranslational protein targeting to membrane"/>
    <property type="evidence" value="ECO:0007669"/>
    <property type="project" value="InterPro"/>
</dbReference>
<dbReference type="Gene3D" id="3.40.50.300">
    <property type="entry name" value="P-loop containing nucleotide triphosphate hydrolases"/>
    <property type="match status" value="1"/>
</dbReference>
<evidence type="ECO:0000256" key="5">
    <source>
        <dbReference type="ARBA" id="ARBA00023134"/>
    </source>
</evidence>
<evidence type="ECO:0000256" key="2">
    <source>
        <dbReference type="ARBA" id="ARBA00022741"/>
    </source>
</evidence>
<comment type="similarity">
    <text evidence="1">Belongs to the GTP-binding SRP family. SRP54 subfamily.</text>
</comment>
<dbReference type="InterPro" id="IPR027417">
    <property type="entry name" value="P-loop_NTPase"/>
</dbReference>
<dbReference type="CDD" id="cd18539">
    <property type="entry name" value="SRP_G"/>
    <property type="match status" value="1"/>
</dbReference>